<dbReference type="InterPro" id="IPR052960">
    <property type="entry name" value="GlcN6P_deaminase-like"/>
</dbReference>
<dbReference type="PROSITE" id="PS01161">
    <property type="entry name" value="GLC_GALNAC_ISOMERASE"/>
    <property type="match status" value="1"/>
</dbReference>
<dbReference type="Gene3D" id="3.40.50.1360">
    <property type="match status" value="1"/>
</dbReference>
<dbReference type="GO" id="GO:0004342">
    <property type="term" value="F:glucosamine-6-phosphate deaminase activity"/>
    <property type="evidence" value="ECO:0007669"/>
    <property type="project" value="InterPro"/>
</dbReference>
<evidence type="ECO:0000313" key="4">
    <source>
        <dbReference type="Proteomes" id="UP000681414"/>
    </source>
</evidence>
<comment type="caution">
    <text evidence="3">The sequence shown here is derived from an EMBL/GenBank/DDBJ whole genome shotgun (WGS) entry which is preliminary data.</text>
</comment>
<protein>
    <submittedName>
        <fullName evidence="3">Glucosamine-6-phosphate deaminase</fullName>
    </submittedName>
</protein>
<dbReference type="AlphaFoldDB" id="A0A942TFU1"/>
<dbReference type="PANTHER" id="PTHR42892:SF1">
    <property type="entry name" value="GLUCOSAMINE-6-PHOSPHATE ISOMERASE"/>
    <property type="match status" value="1"/>
</dbReference>
<dbReference type="SUPFAM" id="SSF100950">
    <property type="entry name" value="NagB/RpiA/CoA transferase-like"/>
    <property type="match status" value="1"/>
</dbReference>
<keyword evidence="4" id="KW-1185">Reference proteome</keyword>
<dbReference type="Proteomes" id="UP000681414">
    <property type="component" value="Unassembled WGS sequence"/>
</dbReference>
<name>A0A942TFU1_9BACI</name>
<sequence length="243" mass="26720">MEVLILEENVFDDTAADIAFAQLKKKPHSTIGFATGNTTVGFHKSLVKKILDEKIDKTKFSTFNLDEYVGVSSKDPASCYFRMEEQFFKPLQLGKDQINFLNDISEQEDLQLRCTQFDQRIEECGGIDLQFLGIGLNGHIGFNEPGTAFETNTHVVDIALHTRESKISVFGSLDKVPKQGVTMGIKSIMMAKKIVLLAKGESKADIIVKALAGPVTKDVPASVLQLHPNLVVVLDQAAAQILP</sequence>
<gene>
    <name evidence="3" type="ORF">KHA97_13070</name>
</gene>
<reference evidence="3 4" key="1">
    <citation type="submission" date="2021-05" db="EMBL/GenBank/DDBJ databases">
        <title>Novel Bacillus species.</title>
        <authorList>
            <person name="Liu G."/>
        </authorList>
    </citation>
    <scope>NUCLEOTIDE SEQUENCE [LARGE SCALE GENOMIC DNA]</scope>
    <source>
        <strain evidence="4">FJAT-49780</strain>
    </source>
</reference>
<dbReference type="GO" id="GO:0006044">
    <property type="term" value="P:N-acetylglucosamine metabolic process"/>
    <property type="evidence" value="ECO:0007669"/>
    <property type="project" value="InterPro"/>
</dbReference>
<dbReference type="InterPro" id="IPR004547">
    <property type="entry name" value="Glucosamine6P_isomerase"/>
</dbReference>
<evidence type="ECO:0000256" key="1">
    <source>
        <dbReference type="ARBA" id="ARBA00023277"/>
    </source>
</evidence>
<keyword evidence="1" id="KW-0119">Carbohydrate metabolism</keyword>
<dbReference type="Pfam" id="PF01182">
    <property type="entry name" value="Glucosamine_iso"/>
    <property type="match status" value="1"/>
</dbReference>
<dbReference type="EMBL" id="JAGYPG010000002">
    <property type="protein sequence ID" value="MBS4195991.1"/>
    <property type="molecule type" value="Genomic_DNA"/>
</dbReference>
<evidence type="ECO:0000259" key="2">
    <source>
        <dbReference type="Pfam" id="PF01182"/>
    </source>
</evidence>
<dbReference type="PANTHER" id="PTHR42892">
    <property type="entry name" value="GLUCOSAMINE-6-PHOSPHATE DEAMINASE-LIKE PROTEIN BT_0258-RELATED"/>
    <property type="match status" value="1"/>
</dbReference>
<dbReference type="RefSeq" id="WP_213125158.1">
    <property type="nucleotide sequence ID" value="NZ_JAGYPG010000002.1"/>
</dbReference>
<dbReference type="InterPro" id="IPR037171">
    <property type="entry name" value="NagB/RpiA_transferase-like"/>
</dbReference>
<feature type="domain" description="Glucosamine/galactosamine-6-phosphate isomerase" evidence="2">
    <location>
        <begin position="18"/>
        <end position="225"/>
    </location>
</feature>
<accession>A0A942TFU1</accession>
<evidence type="ECO:0000313" key="3">
    <source>
        <dbReference type="EMBL" id="MBS4195991.1"/>
    </source>
</evidence>
<dbReference type="GO" id="GO:0005975">
    <property type="term" value="P:carbohydrate metabolic process"/>
    <property type="evidence" value="ECO:0007669"/>
    <property type="project" value="InterPro"/>
</dbReference>
<organism evidence="3 4">
    <name type="scientific">Lederbergia citri</name>
    <dbReference type="NCBI Taxonomy" id="2833580"/>
    <lineage>
        <taxon>Bacteria</taxon>
        <taxon>Bacillati</taxon>
        <taxon>Bacillota</taxon>
        <taxon>Bacilli</taxon>
        <taxon>Bacillales</taxon>
        <taxon>Bacillaceae</taxon>
        <taxon>Lederbergia</taxon>
    </lineage>
</organism>
<dbReference type="CDD" id="cd01399">
    <property type="entry name" value="GlcN6P_deaminase"/>
    <property type="match status" value="1"/>
</dbReference>
<dbReference type="InterPro" id="IPR018321">
    <property type="entry name" value="Glucosamine6P_isomerase_CS"/>
</dbReference>
<proteinExistence type="predicted"/>
<dbReference type="InterPro" id="IPR006148">
    <property type="entry name" value="Glc/Gal-6P_isomerase"/>
</dbReference>